<dbReference type="SMART" id="SM00360">
    <property type="entry name" value="RRM"/>
    <property type="match status" value="1"/>
</dbReference>
<dbReference type="InterPro" id="IPR050886">
    <property type="entry name" value="RNA-binding_reg"/>
</dbReference>
<dbReference type="Proteomes" id="UP001189429">
    <property type="component" value="Unassembled WGS sequence"/>
</dbReference>
<proteinExistence type="predicted"/>
<dbReference type="Pfam" id="PF00076">
    <property type="entry name" value="RRM_1"/>
    <property type="match status" value="1"/>
</dbReference>
<organism evidence="5 6">
    <name type="scientific">Prorocentrum cordatum</name>
    <dbReference type="NCBI Taxonomy" id="2364126"/>
    <lineage>
        <taxon>Eukaryota</taxon>
        <taxon>Sar</taxon>
        <taxon>Alveolata</taxon>
        <taxon>Dinophyceae</taxon>
        <taxon>Prorocentrales</taxon>
        <taxon>Prorocentraceae</taxon>
        <taxon>Prorocentrum</taxon>
    </lineage>
</organism>
<dbReference type="EMBL" id="CAUYUJ010020863">
    <property type="protein sequence ID" value="CAK0901013.1"/>
    <property type="molecule type" value="Genomic_DNA"/>
</dbReference>
<dbReference type="InterPro" id="IPR035979">
    <property type="entry name" value="RBD_domain_sf"/>
</dbReference>
<dbReference type="InterPro" id="IPR012677">
    <property type="entry name" value="Nucleotide-bd_a/b_plait_sf"/>
</dbReference>
<dbReference type="SUPFAM" id="SSF54928">
    <property type="entry name" value="RNA-binding domain, RBD"/>
    <property type="match status" value="1"/>
</dbReference>
<keyword evidence="6" id="KW-1185">Reference proteome</keyword>
<dbReference type="PROSITE" id="PS50102">
    <property type="entry name" value="RRM"/>
    <property type="match status" value="1"/>
</dbReference>
<protein>
    <recommendedName>
        <fullName evidence="4">RRM domain-containing protein</fullName>
    </recommendedName>
</protein>
<gene>
    <name evidence="5" type="ORF">PCOR1329_LOCUS78114</name>
</gene>
<feature type="region of interest" description="Disordered" evidence="3">
    <location>
        <begin position="1"/>
        <end position="28"/>
    </location>
</feature>
<feature type="non-terminal residue" evidence="5">
    <location>
        <position position="159"/>
    </location>
</feature>
<accession>A0ABN9XMM4</accession>
<dbReference type="Gene3D" id="3.30.70.330">
    <property type="match status" value="1"/>
</dbReference>
<feature type="domain" description="RRM" evidence="4">
    <location>
        <begin position="41"/>
        <end position="118"/>
    </location>
</feature>
<comment type="caution">
    <text evidence="5">The sequence shown here is derived from an EMBL/GenBank/DDBJ whole genome shotgun (WGS) entry which is preliminary data.</text>
</comment>
<reference evidence="5" key="1">
    <citation type="submission" date="2023-10" db="EMBL/GenBank/DDBJ databases">
        <authorList>
            <person name="Chen Y."/>
            <person name="Shah S."/>
            <person name="Dougan E. K."/>
            <person name="Thang M."/>
            <person name="Chan C."/>
        </authorList>
    </citation>
    <scope>NUCLEOTIDE SEQUENCE [LARGE SCALE GENOMIC DNA]</scope>
</reference>
<sequence>MATPPPRTRKPWTALGTGRAASQPPSTAPSLEEVLKVLDARKLFIGGLPRESLTQEDLTSIFSEFGTVEEAIALPKKGVGFVVFRAWAEAHRALRALDGELFDVGGEDVKLNIRFAETSPGQSGDFWSKGLPFTRVFLGGLPADVELQEVREAAEEFGE</sequence>
<dbReference type="CDD" id="cd00590">
    <property type="entry name" value="RRM_SF"/>
    <property type="match status" value="1"/>
</dbReference>
<evidence type="ECO:0000313" key="6">
    <source>
        <dbReference type="Proteomes" id="UP001189429"/>
    </source>
</evidence>
<evidence type="ECO:0000259" key="4">
    <source>
        <dbReference type="PROSITE" id="PS50102"/>
    </source>
</evidence>
<evidence type="ECO:0000256" key="2">
    <source>
        <dbReference type="PROSITE-ProRule" id="PRU00176"/>
    </source>
</evidence>
<name>A0ABN9XMM4_9DINO</name>
<dbReference type="InterPro" id="IPR000504">
    <property type="entry name" value="RRM_dom"/>
</dbReference>
<evidence type="ECO:0000313" key="5">
    <source>
        <dbReference type="EMBL" id="CAK0901013.1"/>
    </source>
</evidence>
<dbReference type="PANTHER" id="PTHR48024">
    <property type="entry name" value="GEO13361P1-RELATED"/>
    <property type="match status" value="1"/>
</dbReference>
<dbReference type="PANTHER" id="PTHR48024:SF56">
    <property type="entry name" value="HETEROGENEOUS NUCLEAR RIBONUCLEOPROTEIN A0"/>
    <property type="match status" value="1"/>
</dbReference>
<keyword evidence="1 2" id="KW-0694">RNA-binding</keyword>
<evidence type="ECO:0000256" key="1">
    <source>
        <dbReference type="ARBA" id="ARBA00022884"/>
    </source>
</evidence>
<evidence type="ECO:0000256" key="3">
    <source>
        <dbReference type="SAM" id="MobiDB-lite"/>
    </source>
</evidence>